<feature type="region of interest" description="Disordered" evidence="1">
    <location>
        <begin position="38"/>
        <end position="91"/>
    </location>
</feature>
<reference evidence="4 5" key="1">
    <citation type="submission" date="2014-06" db="EMBL/GenBank/DDBJ databases">
        <title>Draft genome sequence of the putrescine producing strain Lactococcus lactis subsp cremoris GE214.</title>
        <authorList>
            <person name="Ladero V."/>
            <person name="Linares D.M."/>
            <person name="del Rio B."/>
            <person name="Mayo B."/>
            <person name="Martin M.C."/>
            <person name="Fernandez M."/>
            <person name="Alvarez M.A."/>
        </authorList>
    </citation>
    <scope>NUCLEOTIDE SEQUENCE [LARGE SCALE GENOMIC DNA]</scope>
    <source>
        <strain evidence="4 5">GE214</strain>
    </source>
</reference>
<feature type="compositionally biased region" description="Basic and acidic residues" evidence="1">
    <location>
        <begin position="599"/>
        <end position="631"/>
    </location>
</feature>
<keyword evidence="2" id="KW-0812">Transmembrane</keyword>
<feature type="region of interest" description="Disordered" evidence="1">
    <location>
        <begin position="594"/>
        <end position="673"/>
    </location>
</feature>
<keyword evidence="3" id="KW-0732">Signal</keyword>
<dbReference type="Proteomes" id="UP000028401">
    <property type="component" value="Unassembled WGS sequence"/>
</dbReference>
<feature type="transmembrane region" description="Helical" evidence="2">
    <location>
        <begin position="408"/>
        <end position="425"/>
    </location>
</feature>
<feature type="compositionally biased region" description="Polar residues" evidence="1">
    <location>
        <begin position="41"/>
        <end position="50"/>
    </location>
</feature>
<sequence>MKKIKWREIAFLGAILFFCFASPTRADTLDGGLLKPDFVTGDSSQSNTKSKNPKPSTSTDDKKDSSNNWANNLDNFDPNDPNSPSGQATKKNRENLSLYTSYIIDGKNPLTAGGQNMIHSVFVQGSFGIAKAEYQLVNTVKNSLGKNNILTDKAQTQFQTSKSVYDKLMGAGFGYIAVFGILLTLIRAMIKGRVPQAVLSIFLVLSINAVFFGAGNDFVSKTNTAVAETKDGIVQTIAGTDSTDLKNIMVTQPFLYLNFDNVTLDKNGVSNITQAQIDQLLGTKGDSDSVSTVNETLKSNHLKYSEIGSKIATATSAVVANTVYLIVFCFLSVVSFVFQLLALLLIDFAWVVAILSFYPAFSNAMFMFIKKIFQFILIGLFSTAGGAVIILFNSIVTDILVSSNIKTYAMQNWLKVIIVIGVYIFRNQLGGLIQKGELQVGRLIGKIQNSASRAGSQTFGGIKSGLVAGATAGAVNTGLLKNVMAQRAFGNGAGVRRNLSAMRKERQMKKVANKLKEERLSPEKREKQVKKGQKLVTKKDKKLNKLDRINNKENKDYQKNPMNWRGKTLTPEQLKKKKLKQEVMEKKTKGYDSLNGILDGEKQKQKNVEQKRLYKENREERQKAIKEKTRETSQLAKEQPKPEIAPKYGKTKSTFKSERKRQRKVLTGAKVNAQSEVIRRQMEEQQRGITRY</sequence>
<evidence type="ECO:0000313" key="5">
    <source>
        <dbReference type="Proteomes" id="UP000028401"/>
    </source>
</evidence>
<proteinExistence type="predicted"/>
<keyword evidence="2" id="KW-1133">Transmembrane helix</keyword>
<feature type="chain" id="PRO_5001770728" evidence="3">
    <location>
        <begin position="27"/>
        <end position="692"/>
    </location>
</feature>
<name>A0A084ABN9_LACLC</name>
<accession>A0A084ABN9</accession>
<protein>
    <submittedName>
        <fullName evidence="4">Uncharacterized protein</fullName>
    </submittedName>
</protein>
<dbReference type="RefSeq" id="WP_042748105.1">
    <property type="nucleotide sequence ID" value="NZ_AZSI01000024.1"/>
</dbReference>
<dbReference type="EMBL" id="AZSI01000024">
    <property type="protein sequence ID" value="KEY62718.1"/>
    <property type="molecule type" value="Genomic_DNA"/>
</dbReference>
<feature type="compositionally biased region" description="Low complexity" evidence="1">
    <location>
        <begin position="71"/>
        <end position="84"/>
    </location>
</feature>
<gene>
    <name evidence="4" type="ORF">U725_01111</name>
</gene>
<feature type="region of interest" description="Disordered" evidence="1">
    <location>
        <begin position="518"/>
        <end position="566"/>
    </location>
</feature>
<feature type="transmembrane region" description="Helical" evidence="2">
    <location>
        <begin position="373"/>
        <end position="396"/>
    </location>
</feature>
<feature type="transmembrane region" description="Helical" evidence="2">
    <location>
        <begin position="168"/>
        <end position="186"/>
    </location>
</feature>
<organism evidence="4 5">
    <name type="scientific">Lactococcus cremoris subsp. cremoris GE214</name>
    <dbReference type="NCBI Taxonomy" id="1415168"/>
    <lineage>
        <taxon>Bacteria</taxon>
        <taxon>Bacillati</taxon>
        <taxon>Bacillota</taxon>
        <taxon>Bacilli</taxon>
        <taxon>Lactobacillales</taxon>
        <taxon>Streptococcaceae</taxon>
        <taxon>Lactococcus</taxon>
        <taxon>Lactococcus cremoris subsp. cremoris</taxon>
    </lineage>
</organism>
<evidence type="ECO:0000256" key="2">
    <source>
        <dbReference type="SAM" id="Phobius"/>
    </source>
</evidence>
<feature type="transmembrane region" description="Helical" evidence="2">
    <location>
        <begin position="311"/>
        <end position="334"/>
    </location>
</feature>
<feature type="signal peptide" evidence="3">
    <location>
        <begin position="1"/>
        <end position="26"/>
    </location>
</feature>
<evidence type="ECO:0000256" key="3">
    <source>
        <dbReference type="SAM" id="SignalP"/>
    </source>
</evidence>
<dbReference type="PATRIC" id="fig|1415168.3.peg.1180"/>
<dbReference type="AlphaFoldDB" id="A0A084ABN9"/>
<keyword evidence="2" id="KW-0472">Membrane</keyword>
<feature type="compositionally biased region" description="Basic and acidic residues" evidence="1">
    <location>
        <begin position="543"/>
        <end position="558"/>
    </location>
</feature>
<evidence type="ECO:0000313" key="4">
    <source>
        <dbReference type="EMBL" id="KEY62718.1"/>
    </source>
</evidence>
<comment type="caution">
    <text evidence="4">The sequence shown here is derived from an EMBL/GenBank/DDBJ whole genome shotgun (WGS) entry which is preliminary data.</text>
</comment>
<evidence type="ECO:0000256" key="1">
    <source>
        <dbReference type="SAM" id="MobiDB-lite"/>
    </source>
</evidence>
<feature type="transmembrane region" description="Helical" evidence="2">
    <location>
        <begin position="340"/>
        <end position="361"/>
    </location>
</feature>